<organism evidence="6 7">
    <name type="scientific">Corynebacterium ihumii</name>
    <dbReference type="NCBI Taxonomy" id="1232427"/>
    <lineage>
        <taxon>Bacteria</taxon>
        <taxon>Bacillati</taxon>
        <taxon>Actinomycetota</taxon>
        <taxon>Actinomycetes</taxon>
        <taxon>Mycobacteriales</taxon>
        <taxon>Corynebacteriaceae</taxon>
        <taxon>Corynebacterium</taxon>
    </lineage>
</organism>
<dbReference type="InterPro" id="IPR008929">
    <property type="entry name" value="Chondroitin_lyas"/>
</dbReference>
<dbReference type="PANTHER" id="PTHR39210">
    <property type="entry name" value="HEPARIN-SULFATE LYASE"/>
    <property type="match status" value="1"/>
</dbReference>
<evidence type="ECO:0000256" key="3">
    <source>
        <dbReference type="ARBA" id="ARBA00022764"/>
    </source>
</evidence>
<dbReference type="PANTHER" id="PTHR39210:SF1">
    <property type="entry name" value="HEPARIN-SULFATE LYASE"/>
    <property type="match status" value="1"/>
</dbReference>
<keyword evidence="2" id="KW-0732">Signal</keyword>
<keyword evidence="4" id="KW-0456">Lyase</keyword>
<evidence type="ECO:0000256" key="2">
    <source>
        <dbReference type="ARBA" id="ARBA00022729"/>
    </source>
</evidence>
<protein>
    <submittedName>
        <fullName evidence="6">Heparinase II/III-like protein</fullName>
    </submittedName>
</protein>
<evidence type="ECO:0000259" key="5">
    <source>
        <dbReference type="Pfam" id="PF07940"/>
    </source>
</evidence>
<keyword evidence="7" id="KW-1185">Reference proteome</keyword>
<sequence>MQLADVAIQIEPEDFKIGDATSIVIPHRGPSNSLSLTVRQRWTSRYRGYFYWSIKVGDLEVARCDGSATKDDVELTIFGVTEADSVTFWLVPLKNQIGRESWSRASRSLIQGINTASIGALPPEVALYAVASSNEVEVRSYTQADLAAIGTWRDGLDTSLPLRQEVNADERFPETAVSDYRSLRRGELILKPHRSVRMDPFDWNRPENGDNNWHFQHHTLRFLNPVRHLAQRGNESARRFWLEGVRTWSEVHGVPEKSPSKWAWVDMTDGLRAIQLSLGASLAGPNDAWFRQLLVVHRDWLLKEENLRPRNHGMHQRAGLFVVSCALKDESAKQTAVAWLYDLFWETFHPEGTDDEGAPAYLLYNVKWWTQVFRRLAAEGVDIPVEIYESLARSKRILKLLETPSGKLPPIGDTSFSARIPKEVEGEPFFRDVDPSRLKFDDLSVLDAGYAIMRDEKSYALVRFGEPGKGHHHHDKGSVIFSDGITDWLTDPGFYGYQSKNPMRQRTLSRSAHNVFEVEGFNGDKRAPVLLERANDSHDAMTVELVSKSIEDSQGLCVHRIIQRVYEEQEWRVVDWFTAKGSEPRKARQHWLVAPSVDVQHMSDAIYLLAKNAKVKLVPSAGYRFPVDIEVVEASNTSEVGWVGCGYGKRRPGTQITFSATLSPGEELSMIVRKLDD</sequence>
<name>A0ABY7UF67_9CORY</name>
<dbReference type="Gene3D" id="1.50.10.100">
    <property type="entry name" value="Chondroitin AC/alginate lyase"/>
    <property type="match status" value="1"/>
</dbReference>
<accession>A0ABY7UF67</accession>
<evidence type="ECO:0000256" key="1">
    <source>
        <dbReference type="ARBA" id="ARBA00004418"/>
    </source>
</evidence>
<dbReference type="SUPFAM" id="SSF48230">
    <property type="entry name" value="Chondroitin AC/alginate lyase"/>
    <property type="match status" value="1"/>
</dbReference>
<dbReference type="InterPro" id="IPR012480">
    <property type="entry name" value="Hepar_II_III_C"/>
</dbReference>
<feature type="domain" description="Heparinase II/III-like C-terminal" evidence="5">
    <location>
        <begin position="444"/>
        <end position="662"/>
    </location>
</feature>
<dbReference type="Pfam" id="PF07940">
    <property type="entry name" value="Hepar_II_III_C"/>
    <property type="match status" value="1"/>
</dbReference>
<proteinExistence type="predicted"/>
<dbReference type="Proteomes" id="UP001220577">
    <property type="component" value="Chromosome"/>
</dbReference>
<comment type="subcellular location">
    <subcellularLocation>
        <location evidence="1">Periplasm</location>
    </subcellularLocation>
</comment>
<dbReference type="EMBL" id="CP063190">
    <property type="protein sequence ID" value="WCZ35006.1"/>
    <property type="molecule type" value="Genomic_DNA"/>
</dbReference>
<gene>
    <name evidence="6" type="ORF">CIHUM_07975</name>
</gene>
<evidence type="ECO:0000313" key="7">
    <source>
        <dbReference type="Proteomes" id="UP001220577"/>
    </source>
</evidence>
<reference evidence="6 7" key="1">
    <citation type="submission" date="2020-10" db="EMBL/GenBank/DDBJ databases">
        <title>Complete genome sequence of Corynebacterium ihumii DSM 45751.</title>
        <authorList>
            <person name="Ruckert C."/>
            <person name="Albersmeier A."/>
            <person name="Busche T."/>
            <person name="Jaenicke S."/>
            <person name="Winkler A."/>
            <person name="Friethjonsson O.H."/>
            <person name="Hreggviethsson G.O."/>
            <person name="Lambert C."/>
            <person name="Badcock D."/>
            <person name="Bernaerts K."/>
            <person name="Anne J."/>
            <person name="Economou A."/>
            <person name="Kalinowski J."/>
        </authorList>
    </citation>
    <scope>NUCLEOTIDE SEQUENCE [LARGE SCALE GENOMIC DNA]</scope>
    <source>
        <strain evidence="6 7">DSM 45751</strain>
    </source>
</reference>
<evidence type="ECO:0000256" key="4">
    <source>
        <dbReference type="ARBA" id="ARBA00023239"/>
    </source>
</evidence>
<keyword evidence="3" id="KW-0574">Periplasm</keyword>
<dbReference type="Gene3D" id="2.70.98.70">
    <property type="match status" value="1"/>
</dbReference>
<evidence type="ECO:0000313" key="6">
    <source>
        <dbReference type="EMBL" id="WCZ35006.1"/>
    </source>
</evidence>